<dbReference type="RefSeq" id="WP_038504883.1">
    <property type="nucleotide sequence ID" value="NZ_CP007243.1"/>
</dbReference>
<evidence type="ECO:0000256" key="12">
    <source>
        <dbReference type="SAM" id="Phobius"/>
    </source>
</evidence>
<keyword evidence="4 11" id="KW-0813">Transport</keyword>
<dbReference type="HOGENOM" id="CLU_035032_2_1_0"/>
<dbReference type="OrthoDB" id="9805682at2"/>
<protein>
    <recommendedName>
        <fullName evidence="10">General secretion pathway protein F</fullName>
    </recommendedName>
</protein>
<dbReference type="EMBL" id="CP007243">
    <property type="protein sequence ID" value="AIA30276.1"/>
    <property type="molecule type" value="Genomic_DNA"/>
</dbReference>
<dbReference type="Gene3D" id="1.20.81.30">
    <property type="entry name" value="Type II secretion system (T2SS), domain F"/>
    <property type="match status" value="2"/>
</dbReference>
<name>A0A059XYE2_9BACT</name>
<dbReference type="PANTHER" id="PTHR30012">
    <property type="entry name" value="GENERAL SECRETION PATHWAY PROTEIN"/>
    <property type="match status" value="1"/>
</dbReference>
<comment type="subcellular location">
    <subcellularLocation>
        <location evidence="2">Cell inner membrane</location>
        <topology evidence="2">Multi-pass membrane protein</topology>
    </subcellularLocation>
    <subcellularLocation>
        <location evidence="11">Cell membrane</location>
        <topology evidence="11">Multi-pass membrane protein</topology>
    </subcellularLocation>
</comment>
<sequence>MPVYSYQGVQENGARIQGLVDADSPRTARQKLKSQGILPLTLVPREDAPSLRQTGGRRRAKAGDIALFTRQMGILVGSGIPVVESLGAILDQGLPDPMGSTVAAIREDVKEGQPLHQALSLHPRIFSDLYVNMIRAGEESGTLDVMLDRLSDFLEKQVETRRKVLGSLFYPLILMMVGILMVIFLLTVVMPRITAIFKGLNAALPLPTILLMDLSDGLRREAFWILPGFFLLLVFLVRAFVRHRAKIDQLALRIPRVGTLIAQDQISRFGRTLSVLLKGGVPLQRALEIGTSVLTNQTIKEAAIKAREDVRNGESLGSALKRSPWVPRMAVHMIQTGEKSGKLEELLLKMAEGYESEVSQTVATLTSIIEPVMILFIGCIVLFMVLAVLLPIFEMSQAVE</sequence>
<organism evidence="14 15">
    <name type="scientific">Leptospirillum ferriphilum YSK</name>
    <dbReference type="NCBI Taxonomy" id="1441628"/>
    <lineage>
        <taxon>Bacteria</taxon>
        <taxon>Pseudomonadati</taxon>
        <taxon>Nitrospirota</taxon>
        <taxon>Nitrospiria</taxon>
        <taxon>Nitrospirales</taxon>
        <taxon>Nitrospiraceae</taxon>
        <taxon>Leptospirillum</taxon>
    </lineage>
</organism>
<evidence type="ECO:0000256" key="3">
    <source>
        <dbReference type="ARBA" id="ARBA00005745"/>
    </source>
</evidence>
<dbReference type="AlphaFoldDB" id="A0A059XYE2"/>
<feature type="transmembrane region" description="Helical" evidence="12">
    <location>
        <begin position="222"/>
        <end position="241"/>
    </location>
</feature>
<evidence type="ECO:0000256" key="7">
    <source>
        <dbReference type="ARBA" id="ARBA00022692"/>
    </source>
</evidence>
<keyword evidence="8 12" id="KW-1133">Transmembrane helix</keyword>
<keyword evidence="6" id="KW-0997">Cell inner membrane</keyword>
<comment type="function">
    <text evidence="1">Component of the type II secretion system inner membrane complex required for the energy-dependent secretion of extracellular factors such as proteases and toxins from the periplasm.</text>
</comment>
<dbReference type="GO" id="GO:0015628">
    <property type="term" value="P:protein secretion by the type II secretion system"/>
    <property type="evidence" value="ECO:0007669"/>
    <property type="project" value="TreeGrafter"/>
</dbReference>
<dbReference type="InterPro" id="IPR001992">
    <property type="entry name" value="T2SS_GspF/T4SS_PilC_CS"/>
</dbReference>
<evidence type="ECO:0000256" key="1">
    <source>
        <dbReference type="ARBA" id="ARBA00002684"/>
    </source>
</evidence>
<dbReference type="Proteomes" id="UP000027059">
    <property type="component" value="Chromosome"/>
</dbReference>
<evidence type="ECO:0000256" key="11">
    <source>
        <dbReference type="RuleBase" id="RU003923"/>
    </source>
</evidence>
<dbReference type="PRINTS" id="PR00812">
    <property type="entry name" value="BCTERIALGSPF"/>
</dbReference>
<dbReference type="InterPro" id="IPR018076">
    <property type="entry name" value="T2SS_GspF_dom"/>
</dbReference>
<dbReference type="PROSITE" id="PS00874">
    <property type="entry name" value="T2SP_F"/>
    <property type="match status" value="1"/>
</dbReference>
<keyword evidence="9 12" id="KW-0472">Membrane</keyword>
<feature type="transmembrane region" description="Helical" evidence="12">
    <location>
        <begin position="372"/>
        <end position="393"/>
    </location>
</feature>
<dbReference type="FunFam" id="1.20.81.30:FF:000001">
    <property type="entry name" value="Type II secretion system protein F"/>
    <property type="match status" value="2"/>
</dbReference>
<keyword evidence="7 11" id="KW-0812">Transmembrane</keyword>
<evidence type="ECO:0000256" key="9">
    <source>
        <dbReference type="ARBA" id="ARBA00023136"/>
    </source>
</evidence>
<dbReference type="InterPro" id="IPR042094">
    <property type="entry name" value="T2SS_GspF_sf"/>
</dbReference>
<feature type="domain" description="Type II secretion system protein GspF" evidence="13">
    <location>
        <begin position="271"/>
        <end position="391"/>
    </location>
</feature>
<evidence type="ECO:0000256" key="5">
    <source>
        <dbReference type="ARBA" id="ARBA00022475"/>
    </source>
</evidence>
<accession>A0A059XYE2</accession>
<evidence type="ECO:0000256" key="10">
    <source>
        <dbReference type="ARBA" id="ARBA00030750"/>
    </source>
</evidence>
<evidence type="ECO:0000256" key="4">
    <source>
        <dbReference type="ARBA" id="ARBA00022448"/>
    </source>
</evidence>
<reference evidence="14 15" key="2">
    <citation type="journal article" date="2015" name="Biomed. Res. Int.">
        <title>Effects of Arsenite Resistance on the Growth and Functional Gene Expression of Leptospirillum ferriphilum and Acidithiobacillus thiooxidans in Pure Culture and Coculture.</title>
        <authorList>
            <person name="Jiang H."/>
            <person name="Liang Y."/>
            <person name="Yin H."/>
            <person name="Xiao Y."/>
            <person name="Guo X."/>
            <person name="Xu Y."/>
            <person name="Hu Q."/>
            <person name="Liu H."/>
            <person name="Liu X."/>
        </authorList>
    </citation>
    <scope>NUCLEOTIDE SEQUENCE [LARGE SCALE GENOMIC DNA]</scope>
    <source>
        <strain evidence="14 15">YSK</strain>
    </source>
</reference>
<comment type="similarity">
    <text evidence="3 11">Belongs to the GSP F family.</text>
</comment>
<gene>
    <name evidence="14" type="ORF">Y981_04265</name>
</gene>
<evidence type="ECO:0000256" key="6">
    <source>
        <dbReference type="ARBA" id="ARBA00022519"/>
    </source>
</evidence>
<dbReference type="GO" id="GO:0005886">
    <property type="term" value="C:plasma membrane"/>
    <property type="evidence" value="ECO:0007669"/>
    <property type="project" value="UniProtKB-SubCell"/>
</dbReference>
<evidence type="ECO:0000313" key="15">
    <source>
        <dbReference type="Proteomes" id="UP000027059"/>
    </source>
</evidence>
<feature type="transmembrane region" description="Helical" evidence="12">
    <location>
        <begin position="168"/>
        <end position="190"/>
    </location>
</feature>
<keyword evidence="15" id="KW-1185">Reference proteome</keyword>
<proteinExistence type="inferred from homology"/>
<dbReference type="KEGG" id="lfp:Y981_04265"/>
<dbReference type="PANTHER" id="PTHR30012:SF0">
    <property type="entry name" value="TYPE II SECRETION SYSTEM PROTEIN F-RELATED"/>
    <property type="match status" value="1"/>
</dbReference>
<keyword evidence="5" id="KW-1003">Cell membrane</keyword>
<dbReference type="InterPro" id="IPR003004">
    <property type="entry name" value="GspF/PilC"/>
</dbReference>
<dbReference type="Pfam" id="PF00482">
    <property type="entry name" value="T2SSF"/>
    <property type="match status" value="2"/>
</dbReference>
<reference evidence="15" key="1">
    <citation type="submission" date="2014-02" db="EMBL/GenBank/DDBJ databases">
        <title>Complete genome sequence and comparative genomic analysis of the nitrogen-fixing bacterium Leptospirillum ferriphilum YSK.</title>
        <authorList>
            <person name="Guo X."/>
            <person name="Yin H."/>
            <person name="Liang Y."/>
            <person name="Hu Q."/>
            <person name="Ma L."/>
            <person name="Xiao Y."/>
            <person name="Zhang X."/>
            <person name="Qiu G."/>
            <person name="Liu X."/>
        </authorList>
    </citation>
    <scope>NUCLEOTIDE SEQUENCE [LARGE SCALE GENOMIC DNA]</scope>
    <source>
        <strain evidence="15">YSK</strain>
    </source>
</reference>
<evidence type="ECO:0000256" key="8">
    <source>
        <dbReference type="ARBA" id="ARBA00022989"/>
    </source>
</evidence>
<evidence type="ECO:0000259" key="13">
    <source>
        <dbReference type="Pfam" id="PF00482"/>
    </source>
</evidence>
<feature type="domain" description="Type II secretion system protein GspF" evidence="13">
    <location>
        <begin position="68"/>
        <end position="191"/>
    </location>
</feature>
<evidence type="ECO:0000313" key="14">
    <source>
        <dbReference type="EMBL" id="AIA30276.1"/>
    </source>
</evidence>
<evidence type="ECO:0000256" key="2">
    <source>
        <dbReference type="ARBA" id="ARBA00004429"/>
    </source>
</evidence>